<reference evidence="2" key="1">
    <citation type="submission" date="2020-08" db="EMBL/GenBank/DDBJ databases">
        <title>Multicomponent nature underlies the extraordinary mechanical properties of spider dragline silk.</title>
        <authorList>
            <person name="Kono N."/>
            <person name="Nakamura H."/>
            <person name="Mori M."/>
            <person name="Yoshida Y."/>
            <person name="Ohtoshi R."/>
            <person name="Malay A.D."/>
            <person name="Moran D.A.P."/>
            <person name="Tomita M."/>
            <person name="Numata K."/>
            <person name="Arakawa K."/>
        </authorList>
    </citation>
    <scope>NUCLEOTIDE SEQUENCE</scope>
</reference>
<organism evidence="2 3">
    <name type="scientific">Trichonephila inaurata madagascariensis</name>
    <dbReference type="NCBI Taxonomy" id="2747483"/>
    <lineage>
        <taxon>Eukaryota</taxon>
        <taxon>Metazoa</taxon>
        <taxon>Ecdysozoa</taxon>
        <taxon>Arthropoda</taxon>
        <taxon>Chelicerata</taxon>
        <taxon>Arachnida</taxon>
        <taxon>Araneae</taxon>
        <taxon>Araneomorphae</taxon>
        <taxon>Entelegynae</taxon>
        <taxon>Araneoidea</taxon>
        <taxon>Nephilidae</taxon>
        <taxon>Trichonephila</taxon>
        <taxon>Trichonephila inaurata</taxon>
    </lineage>
</organism>
<feature type="region of interest" description="Disordered" evidence="1">
    <location>
        <begin position="1"/>
        <end position="20"/>
    </location>
</feature>
<sequence>MAFAFHHGGEEMNKSKTQKDVSFKKNKIGLRMFSLGGGKTSFSEKFSIAKRPLRILTQIALERGGFLLQMRNVVIDYDMGDGGKEGTRSIFH</sequence>
<dbReference type="Proteomes" id="UP000886998">
    <property type="component" value="Unassembled WGS sequence"/>
</dbReference>
<gene>
    <name evidence="2" type="ORF">TNIN_61071</name>
</gene>
<evidence type="ECO:0000313" key="3">
    <source>
        <dbReference type="Proteomes" id="UP000886998"/>
    </source>
</evidence>
<keyword evidence="3" id="KW-1185">Reference proteome</keyword>
<dbReference type="AlphaFoldDB" id="A0A8X6YQM2"/>
<accession>A0A8X6YQM2</accession>
<evidence type="ECO:0000256" key="1">
    <source>
        <dbReference type="SAM" id="MobiDB-lite"/>
    </source>
</evidence>
<proteinExistence type="predicted"/>
<protein>
    <submittedName>
        <fullName evidence="2">Uncharacterized protein</fullName>
    </submittedName>
</protein>
<evidence type="ECO:0000313" key="2">
    <source>
        <dbReference type="EMBL" id="GFY75240.1"/>
    </source>
</evidence>
<comment type="caution">
    <text evidence="2">The sequence shown here is derived from an EMBL/GenBank/DDBJ whole genome shotgun (WGS) entry which is preliminary data.</text>
</comment>
<name>A0A8X6YQM2_9ARAC</name>
<feature type="compositionally biased region" description="Basic and acidic residues" evidence="1">
    <location>
        <begin position="7"/>
        <end position="20"/>
    </location>
</feature>
<dbReference type="EMBL" id="BMAV01021230">
    <property type="protein sequence ID" value="GFY75240.1"/>
    <property type="molecule type" value="Genomic_DNA"/>
</dbReference>